<dbReference type="InterPro" id="IPR032453">
    <property type="entry name" value="PKNOX/Meis_N"/>
</dbReference>
<organism evidence="3 4">
    <name type="scientific">Hucho hucho</name>
    <name type="common">huchen</name>
    <dbReference type="NCBI Taxonomy" id="62062"/>
    <lineage>
        <taxon>Eukaryota</taxon>
        <taxon>Metazoa</taxon>
        <taxon>Chordata</taxon>
        <taxon>Craniata</taxon>
        <taxon>Vertebrata</taxon>
        <taxon>Euteleostomi</taxon>
        <taxon>Actinopterygii</taxon>
        <taxon>Neopterygii</taxon>
        <taxon>Teleostei</taxon>
        <taxon>Protacanthopterygii</taxon>
        <taxon>Salmoniformes</taxon>
        <taxon>Salmonidae</taxon>
        <taxon>Salmoninae</taxon>
        <taxon>Hucho</taxon>
    </lineage>
</organism>
<accession>A0A4W5M6H0</accession>
<keyword evidence="4" id="KW-1185">Reference proteome</keyword>
<dbReference type="STRING" id="62062.ENSHHUP00000033434"/>
<dbReference type="Ensembl" id="ENSHHUT00000034784.1">
    <property type="protein sequence ID" value="ENSHHUP00000033434.1"/>
    <property type="gene ID" value="ENSHHUG00000021138.1"/>
</dbReference>
<feature type="domain" description="MEIS N-terminal" evidence="2">
    <location>
        <begin position="1"/>
        <end position="40"/>
    </location>
</feature>
<dbReference type="GeneTree" id="ENSGT00940000156327"/>
<reference evidence="3" key="3">
    <citation type="submission" date="2025-09" db="UniProtKB">
        <authorList>
            <consortium name="Ensembl"/>
        </authorList>
    </citation>
    <scope>IDENTIFICATION</scope>
</reference>
<reference evidence="4" key="1">
    <citation type="submission" date="2018-06" db="EMBL/GenBank/DDBJ databases">
        <title>Genome assembly of Danube salmon.</title>
        <authorList>
            <person name="Macqueen D.J."/>
            <person name="Gundappa M.K."/>
        </authorList>
    </citation>
    <scope>NUCLEOTIDE SEQUENCE [LARGE SCALE GENOMIC DNA]</scope>
</reference>
<name>A0A4W5M6H0_9TELE</name>
<evidence type="ECO:0000256" key="1">
    <source>
        <dbReference type="ARBA" id="ARBA00023242"/>
    </source>
</evidence>
<sequence>MIQAIQVLRFHLLELEKVHELCDNFCHRYISCLKGKMPIDLVIDDREGGSKSDNEEITRSSGPLDQVMSHLSLYWEYSVWCLLGHFSARRCYLHMIKTVLNSIGMKISLYNVSIIGPLRFDPGTDPGRLARESIAINLTCFLSILI</sequence>
<keyword evidence="1" id="KW-0539">Nucleus</keyword>
<dbReference type="Pfam" id="PF16493">
    <property type="entry name" value="Meis_PKNOX_N"/>
    <property type="match status" value="1"/>
</dbReference>
<evidence type="ECO:0000313" key="4">
    <source>
        <dbReference type="Proteomes" id="UP000314982"/>
    </source>
</evidence>
<protein>
    <recommendedName>
        <fullName evidence="2">MEIS N-terminal domain-containing protein</fullName>
    </recommendedName>
</protein>
<proteinExistence type="predicted"/>
<dbReference type="Proteomes" id="UP000314982">
    <property type="component" value="Unassembled WGS sequence"/>
</dbReference>
<evidence type="ECO:0000259" key="2">
    <source>
        <dbReference type="Pfam" id="PF16493"/>
    </source>
</evidence>
<reference evidence="3" key="2">
    <citation type="submission" date="2025-08" db="UniProtKB">
        <authorList>
            <consortium name="Ensembl"/>
        </authorList>
    </citation>
    <scope>IDENTIFICATION</scope>
</reference>
<evidence type="ECO:0000313" key="3">
    <source>
        <dbReference type="Ensembl" id="ENSHHUP00000033434.1"/>
    </source>
</evidence>
<dbReference type="AlphaFoldDB" id="A0A4W5M6H0"/>